<reference evidence="9" key="1">
    <citation type="journal article" date="2019" name="Int. J. Syst. Evol. Microbiol.">
        <title>The Global Catalogue of Microorganisms (GCM) 10K type strain sequencing project: providing services to taxonomists for standard genome sequencing and annotation.</title>
        <authorList>
            <consortium name="The Broad Institute Genomics Platform"/>
            <consortium name="The Broad Institute Genome Sequencing Center for Infectious Disease"/>
            <person name="Wu L."/>
            <person name="Ma J."/>
        </authorList>
    </citation>
    <scope>NUCLEOTIDE SEQUENCE [LARGE SCALE GENOMIC DNA]</scope>
    <source>
        <strain evidence="9">SHR3</strain>
    </source>
</reference>
<accession>A0ABW1AMU8</accession>
<evidence type="ECO:0000256" key="6">
    <source>
        <dbReference type="ARBA" id="ARBA00023004"/>
    </source>
</evidence>
<evidence type="ECO:0000256" key="5">
    <source>
        <dbReference type="ARBA" id="ARBA00023002"/>
    </source>
</evidence>
<keyword evidence="9" id="KW-1185">Reference proteome</keyword>
<keyword evidence="5" id="KW-0560">Oxidoreductase</keyword>
<dbReference type="EMBL" id="JBHSOG010000011">
    <property type="protein sequence ID" value="MFC5768469.1"/>
    <property type="molecule type" value="Genomic_DNA"/>
</dbReference>
<dbReference type="Gene3D" id="2.60.130.10">
    <property type="entry name" value="Aromatic compound dioxygenase"/>
    <property type="match status" value="1"/>
</dbReference>
<evidence type="ECO:0000256" key="1">
    <source>
        <dbReference type="ARBA" id="ARBA00001965"/>
    </source>
</evidence>
<dbReference type="PANTHER" id="PTHR33711">
    <property type="entry name" value="DIOXYGENASE, PUTATIVE (AFU_ORTHOLOGUE AFUA_2G02910)-RELATED"/>
    <property type="match status" value="1"/>
</dbReference>
<name>A0ABW1AMU8_9RHOO</name>
<comment type="cofactor">
    <cofactor evidence="1">
        <name>Fe(3+)</name>
        <dbReference type="ChEBI" id="CHEBI:29034"/>
    </cofactor>
</comment>
<evidence type="ECO:0000313" key="8">
    <source>
        <dbReference type="EMBL" id="MFC5768469.1"/>
    </source>
</evidence>
<keyword evidence="6" id="KW-0408">Iron</keyword>
<dbReference type="PANTHER" id="PTHR33711:SF7">
    <property type="entry name" value="INTRADIOL RING-CLEAVAGE DIOXYGENASES DOMAIN-CONTAINING PROTEIN-RELATED"/>
    <property type="match status" value="1"/>
</dbReference>
<dbReference type="SUPFAM" id="SSF49482">
    <property type="entry name" value="Aromatic compound dioxygenase"/>
    <property type="match status" value="1"/>
</dbReference>
<protein>
    <submittedName>
        <fullName evidence="8">Dioxygenase</fullName>
    </submittedName>
</protein>
<evidence type="ECO:0000313" key="9">
    <source>
        <dbReference type="Proteomes" id="UP001595974"/>
    </source>
</evidence>
<gene>
    <name evidence="8" type="ORF">ACFPTN_03695</name>
</gene>
<evidence type="ECO:0000256" key="3">
    <source>
        <dbReference type="ARBA" id="ARBA00022723"/>
    </source>
</evidence>
<comment type="similarity">
    <text evidence="2">Belongs to the intradiol ring-cleavage dioxygenase family.</text>
</comment>
<dbReference type="GO" id="GO:0051213">
    <property type="term" value="F:dioxygenase activity"/>
    <property type="evidence" value="ECO:0007669"/>
    <property type="project" value="UniProtKB-KW"/>
</dbReference>
<organism evidence="8 9">
    <name type="scientific">Thauera sinica</name>
    <dbReference type="NCBI Taxonomy" id="2665146"/>
    <lineage>
        <taxon>Bacteria</taxon>
        <taxon>Pseudomonadati</taxon>
        <taxon>Pseudomonadota</taxon>
        <taxon>Betaproteobacteria</taxon>
        <taxon>Rhodocyclales</taxon>
        <taxon>Zoogloeaceae</taxon>
        <taxon>Thauera</taxon>
    </lineage>
</organism>
<evidence type="ECO:0000259" key="7">
    <source>
        <dbReference type="PROSITE" id="PS00083"/>
    </source>
</evidence>
<dbReference type="Proteomes" id="UP001595974">
    <property type="component" value="Unassembled WGS sequence"/>
</dbReference>
<dbReference type="PROSITE" id="PS00083">
    <property type="entry name" value="INTRADIOL_DIOXYGENAS"/>
    <property type="match status" value="1"/>
</dbReference>
<evidence type="ECO:0000256" key="4">
    <source>
        <dbReference type="ARBA" id="ARBA00022964"/>
    </source>
</evidence>
<comment type="caution">
    <text evidence="8">The sequence shown here is derived from an EMBL/GenBank/DDBJ whole genome shotgun (WGS) entry which is preliminary data.</text>
</comment>
<dbReference type="RefSeq" id="WP_096450610.1">
    <property type="nucleotide sequence ID" value="NZ_JBHSOG010000011.1"/>
</dbReference>
<dbReference type="Pfam" id="PF00775">
    <property type="entry name" value="Dioxygenase_C"/>
    <property type="match status" value="1"/>
</dbReference>
<dbReference type="Pfam" id="PF04444">
    <property type="entry name" value="Dioxygenase_N"/>
    <property type="match status" value="1"/>
</dbReference>
<dbReference type="InterPro" id="IPR000627">
    <property type="entry name" value="Intradiol_dOase_C"/>
</dbReference>
<dbReference type="InterPro" id="IPR015889">
    <property type="entry name" value="Intradiol_dOase_core"/>
</dbReference>
<feature type="domain" description="Intradiol ring-cleavage dioxygenases" evidence="7">
    <location>
        <begin position="128"/>
        <end position="156"/>
    </location>
</feature>
<dbReference type="InterPro" id="IPR050770">
    <property type="entry name" value="Intradiol_RC_Dioxygenase"/>
</dbReference>
<evidence type="ECO:0000256" key="2">
    <source>
        <dbReference type="ARBA" id="ARBA00007825"/>
    </source>
</evidence>
<proteinExistence type="inferred from homology"/>
<sequence length="275" mass="30192">MRNLTEENLTDAVLASLAACGDARLKDVMTSLFRHLHAFVREIEPTPEEWFAGIRFLTETGKMCDDKRQEFILLSDTWGVSMLVDAINNRKQAGATESSVLGPFYVDGAPEKNTGADLAPDEGPGVTVRGKVRTPDGRPLANATLDVWQTAPNGLYHMQDAGQDEYHLCGKVRTAADGSYRFRTLKPVSYSIPTDGTVGKWLGWVGRHPYRPAHIHFIVSAPGCRPVVTQLFTEGDAYLESDAVFAVKNSLVVKYEPAGGEWTVDHDFVLEPAVA</sequence>
<dbReference type="InterPro" id="IPR007535">
    <property type="entry name" value="Catechol_dOase_N"/>
</dbReference>
<keyword evidence="3" id="KW-0479">Metal-binding</keyword>
<keyword evidence="4 8" id="KW-0223">Dioxygenase</keyword>